<accession>A0A229T0G1</accession>
<dbReference type="InterPro" id="IPR027477">
    <property type="entry name" value="Succ_DH/fumarate_Rdtase_cat_sf"/>
</dbReference>
<evidence type="ECO:0000256" key="2">
    <source>
        <dbReference type="ARBA" id="ARBA00022630"/>
    </source>
</evidence>
<reference evidence="7" key="1">
    <citation type="submission" date="2017-07" db="EMBL/GenBank/DDBJ databases">
        <title>Comparative genome mining reveals phylogenetic distribution patterns of secondary metabolites in Amycolatopsis.</title>
        <authorList>
            <person name="Adamek M."/>
            <person name="Alanjary M."/>
            <person name="Sales-Ortells H."/>
            <person name="Goodfellow M."/>
            <person name="Bull A.T."/>
            <person name="Kalinowski J."/>
            <person name="Ziemert N."/>
        </authorList>
    </citation>
    <scope>NUCLEOTIDE SEQUENCE [LARGE SCALE GENOMIC DNA]</scope>
    <source>
        <strain evidence="7">H5</strain>
    </source>
</reference>
<dbReference type="RefSeq" id="WP_093950589.1">
    <property type="nucleotide sequence ID" value="NZ_NMUL01000030.1"/>
</dbReference>
<dbReference type="PANTHER" id="PTHR43400:SF7">
    <property type="entry name" value="FAD-DEPENDENT OXIDOREDUCTASE 2 FAD BINDING DOMAIN-CONTAINING PROTEIN"/>
    <property type="match status" value="1"/>
</dbReference>
<name>A0A229T0G1_9PSEU</name>
<keyword evidence="7" id="KW-1185">Reference proteome</keyword>
<dbReference type="Gene3D" id="3.90.700.10">
    <property type="entry name" value="Succinate dehydrogenase/fumarate reductase flavoprotein, catalytic domain"/>
    <property type="match status" value="2"/>
</dbReference>
<dbReference type="AlphaFoldDB" id="A0A229T0G1"/>
<comment type="cofactor">
    <cofactor evidence="1">
        <name>FAD</name>
        <dbReference type="ChEBI" id="CHEBI:57692"/>
    </cofactor>
</comment>
<dbReference type="SUPFAM" id="SSF51905">
    <property type="entry name" value="FAD/NAD(P)-binding domain"/>
    <property type="match status" value="1"/>
</dbReference>
<dbReference type="PRINTS" id="PR00411">
    <property type="entry name" value="PNDRDTASEI"/>
</dbReference>
<feature type="domain" description="FAD-dependent oxidoreductase 2 FAD-binding" evidence="5">
    <location>
        <begin position="6"/>
        <end position="63"/>
    </location>
</feature>
<dbReference type="Gene3D" id="3.50.50.60">
    <property type="entry name" value="FAD/NAD(P)-binding domain"/>
    <property type="match status" value="2"/>
</dbReference>
<gene>
    <name evidence="6" type="ORF">CF165_28205</name>
</gene>
<dbReference type="Proteomes" id="UP000215199">
    <property type="component" value="Unassembled WGS sequence"/>
</dbReference>
<dbReference type="PANTHER" id="PTHR43400">
    <property type="entry name" value="FUMARATE REDUCTASE"/>
    <property type="match status" value="1"/>
</dbReference>
<dbReference type="PRINTS" id="PR00368">
    <property type="entry name" value="FADPNR"/>
</dbReference>
<dbReference type="InterPro" id="IPR003953">
    <property type="entry name" value="FAD-dep_OxRdtase_2_FAD-bd"/>
</dbReference>
<evidence type="ECO:0000256" key="4">
    <source>
        <dbReference type="ARBA" id="ARBA00023002"/>
    </source>
</evidence>
<evidence type="ECO:0000256" key="3">
    <source>
        <dbReference type="ARBA" id="ARBA00022827"/>
    </source>
</evidence>
<keyword evidence="3" id="KW-0274">FAD</keyword>
<proteinExistence type="predicted"/>
<sequence length="415" mass="42890">MTEDFDVVVLGAGLAGLSAAVTAAIGGARTLVVERAPVIGGSAAISGGYVWAIEDEAALRREDPGRYQRHGMLVVDGYHDAIAWLSGFAPPLTGVERALAGRGHKFDLPVLLAHLTRALTAAGGQVVVDARTEELTREGGGYLAKITTPAGPRPITTRSVVLATGGRQADPDVRAGLVGGGFVPPLRGNPWSRGTGAALAAGLGASVNTANTGFYGHLFADGAEPLSPVDYIAFALYHSDHGVLLDPAGHRFTDETRGDHNNAMALAAHGGRGLLLWSEAVQRAAAETPFVPGSPRLDRWAFSRDRGGHVGVADSVDALPVSLDAEARTRLGDGRVFHADVVPAITFTFGGVEADTDGTALDRTGTPIDGLYPAGADLSDVYNEGYGGGLCLAVVSGRRAGRLAARRTGKEAERV</sequence>
<organism evidence="6 7">
    <name type="scientific">Amycolatopsis vastitatis</name>
    <dbReference type="NCBI Taxonomy" id="1905142"/>
    <lineage>
        <taxon>Bacteria</taxon>
        <taxon>Bacillati</taxon>
        <taxon>Actinomycetota</taxon>
        <taxon>Actinomycetes</taxon>
        <taxon>Pseudonocardiales</taxon>
        <taxon>Pseudonocardiaceae</taxon>
        <taxon>Amycolatopsis</taxon>
    </lineage>
</organism>
<keyword evidence="4" id="KW-0560">Oxidoreductase</keyword>
<dbReference type="GO" id="GO:0033765">
    <property type="term" value="F:steroid dehydrogenase activity, acting on the CH-CH group of donors"/>
    <property type="evidence" value="ECO:0007669"/>
    <property type="project" value="UniProtKB-ARBA"/>
</dbReference>
<keyword evidence="2" id="KW-0285">Flavoprotein</keyword>
<dbReference type="EMBL" id="NMUL01000030">
    <property type="protein sequence ID" value="OXM64219.1"/>
    <property type="molecule type" value="Genomic_DNA"/>
</dbReference>
<evidence type="ECO:0000313" key="7">
    <source>
        <dbReference type="Proteomes" id="UP000215199"/>
    </source>
</evidence>
<dbReference type="InterPro" id="IPR036188">
    <property type="entry name" value="FAD/NAD-bd_sf"/>
</dbReference>
<evidence type="ECO:0000259" key="5">
    <source>
        <dbReference type="Pfam" id="PF00890"/>
    </source>
</evidence>
<evidence type="ECO:0000256" key="1">
    <source>
        <dbReference type="ARBA" id="ARBA00001974"/>
    </source>
</evidence>
<dbReference type="Pfam" id="PF00890">
    <property type="entry name" value="FAD_binding_2"/>
    <property type="match status" value="2"/>
</dbReference>
<dbReference type="OrthoDB" id="9813348at2"/>
<feature type="domain" description="FAD-dependent oxidoreductase 2 FAD-binding" evidence="5">
    <location>
        <begin position="98"/>
        <end position="388"/>
    </location>
</feature>
<evidence type="ECO:0000313" key="6">
    <source>
        <dbReference type="EMBL" id="OXM64219.1"/>
    </source>
</evidence>
<comment type="caution">
    <text evidence="6">The sequence shown here is derived from an EMBL/GenBank/DDBJ whole genome shotgun (WGS) entry which is preliminary data.</text>
</comment>
<dbReference type="InterPro" id="IPR050315">
    <property type="entry name" value="FAD-oxidoreductase_2"/>
</dbReference>
<protein>
    <recommendedName>
        <fullName evidence="5">FAD-dependent oxidoreductase 2 FAD-binding domain-containing protein</fullName>
    </recommendedName>
</protein>